<proteinExistence type="predicted"/>
<feature type="region of interest" description="Disordered" evidence="1">
    <location>
        <begin position="60"/>
        <end position="80"/>
    </location>
</feature>
<gene>
    <name evidence="3" type="ORF">GCM10022212_17030</name>
</gene>
<comment type="caution">
    <text evidence="3">The sequence shown here is derived from an EMBL/GenBank/DDBJ whole genome shotgun (WGS) entry which is preliminary data.</text>
</comment>
<evidence type="ECO:0000313" key="3">
    <source>
        <dbReference type="EMBL" id="GAA4020842.1"/>
    </source>
</evidence>
<protein>
    <recommendedName>
        <fullName evidence="2">Putative zinc-finger domain-containing protein</fullName>
    </recommendedName>
</protein>
<dbReference type="Proteomes" id="UP001501353">
    <property type="component" value="Unassembled WGS sequence"/>
</dbReference>
<dbReference type="EMBL" id="BAAAZE010000008">
    <property type="protein sequence ID" value="GAA4020842.1"/>
    <property type="molecule type" value="Genomic_DNA"/>
</dbReference>
<accession>A0ABP7T4E2</accession>
<sequence length="80" mass="9091">MKLKPTCREVHQLVSEGMDRELTFVERARMRFHLLMCGACTTFIRQMGFLRGAMQHFEIPADAPADPVKPAPAPPPREPE</sequence>
<keyword evidence="4" id="KW-1185">Reference proteome</keyword>
<organism evidence="3 4">
    <name type="scientific">Actimicrobium antarcticum</name>
    <dbReference type="NCBI Taxonomy" id="1051899"/>
    <lineage>
        <taxon>Bacteria</taxon>
        <taxon>Pseudomonadati</taxon>
        <taxon>Pseudomonadota</taxon>
        <taxon>Betaproteobacteria</taxon>
        <taxon>Burkholderiales</taxon>
        <taxon>Oxalobacteraceae</taxon>
        <taxon>Actimicrobium</taxon>
    </lineage>
</organism>
<reference evidence="4" key="1">
    <citation type="journal article" date="2019" name="Int. J. Syst. Evol. Microbiol.">
        <title>The Global Catalogue of Microorganisms (GCM) 10K type strain sequencing project: providing services to taxonomists for standard genome sequencing and annotation.</title>
        <authorList>
            <consortium name="The Broad Institute Genomics Platform"/>
            <consortium name="The Broad Institute Genome Sequencing Center for Infectious Disease"/>
            <person name="Wu L."/>
            <person name="Ma J."/>
        </authorList>
    </citation>
    <scope>NUCLEOTIDE SEQUENCE [LARGE SCALE GENOMIC DNA]</scope>
    <source>
        <strain evidence="4">JCM 16673</strain>
    </source>
</reference>
<evidence type="ECO:0000259" key="2">
    <source>
        <dbReference type="Pfam" id="PF13490"/>
    </source>
</evidence>
<feature type="compositionally biased region" description="Pro residues" evidence="1">
    <location>
        <begin position="67"/>
        <end position="80"/>
    </location>
</feature>
<feature type="domain" description="Putative zinc-finger" evidence="2">
    <location>
        <begin position="7"/>
        <end position="40"/>
    </location>
</feature>
<evidence type="ECO:0000313" key="4">
    <source>
        <dbReference type="Proteomes" id="UP001501353"/>
    </source>
</evidence>
<evidence type="ECO:0000256" key="1">
    <source>
        <dbReference type="SAM" id="MobiDB-lite"/>
    </source>
</evidence>
<dbReference type="RefSeq" id="WP_344762863.1">
    <property type="nucleotide sequence ID" value="NZ_BAAAZE010000008.1"/>
</dbReference>
<dbReference type="Pfam" id="PF13490">
    <property type="entry name" value="zf-HC2"/>
    <property type="match status" value="1"/>
</dbReference>
<name>A0ABP7T4E2_9BURK</name>
<dbReference type="InterPro" id="IPR027383">
    <property type="entry name" value="Znf_put"/>
</dbReference>